<dbReference type="EMBL" id="ABYS02000009">
    <property type="protein sequence ID" value="EEP20690.1"/>
    <property type="molecule type" value="Genomic_DNA"/>
</dbReference>
<dbReference type="InterPro" id="IPR025410">
    <property type="entry name" value="Lant_dehyd"/>
</dbReference>
<feature type="binding site" evidence="1">
    <location>
        <position position="948"/>
    </location>
    <ligand>
        <name>Zn(2+)</name>
        <dbReference type="ChEBI" id="CHEBI:29105"/>
    </ligand>
</feature>
<dbReference type="Pfam" id="PF13575">
    <property type="entry name" value="DUF4135"/>
    <property type="match status" value="1"/>
</dbReference>
<keyword evidence="4" id="KW-1185">Reference proteome</keyword>
<dbReference type="HOGENOM" id="CLU_009398_1_0_11"/>
<keyword evidence="1" id="KW-0862">Zinc</keyword>
<comment type="caution">
    <text evidence="3">The sequence shown here is derived from an EMBL/GenBank/DDBJ whole genome shotgun (WGS) entry which is preliminary data.</text>
</comment>
<name>C4FFZ4_9BIFI</name>
<dbReference type="InterPro" id="IPR017146">
    <property type="entry name" value="Lanti_2_LanM"/>
</dbReference>
<dbReference type="SMART" id="SM01260">
    <property type="entry name" value="LANC_like"/>
    <property type="match status" value="1"/>
</dbReference>
<dbReference type="GO" id="GO:0046872">
    <property type="term" value="F:metal ion binding"/>
    <property type="evidence" value="ECO:0007669"/>
    <property type="project" value="UniProtKB-KW"/>
</dbReference>
<dbReference type="AlphaFoldDB" id="C4FFZ4"/>
<dbReference type="GO" id="GO:0031179">
    <property type="term" value="P:peptide modification"/>
    <property type="evidence" value="ECO:0007669"/>
    <property type="project" value="InterPro"/>
</dbReference>
<feature type="domain" description="Lantibiotic biosynthesis protein dehydration" evidence="2">
    <location>
        <begin position="194"/>
        <end position="566"/>
    </location>
</feature>
<accession>C4FFZ4</accession>
<dbReference type="InterPro" id="IPR012341">
    <property type="entry name" value="6hp_glycosidase-like_sf"/>
</dbReference>
<evidence type="ECO:0000259" key="2">
    <source>
        <dbReference type="Pfam" id="PF13575"/>
    </source>
</evidence>
<feature type="binding site" evidence="1">
    <location>
        <position position="895"/>
    </location>
    <ligand>
        <name>Zn(2+)</name>
        <dbReference type="ChEBI" id="CHEBI:29105"/>
    </ligand>
</feature>
<dbReference type="GO" id="GO:0005975">
    <property type="term" value="P:carbohydrate metabolic process"/>
    <property type="evidence" value="ECO:0007669"/>
    <property type="project" value="InterPro"/>
</dbReference>
<dbReference type="SUPFAM" id="SSF158745">
    <property type="entry name" value="LanC-like"/>
    <property type="match status" value="1"/>
</dbReference>
<evidence type="ECO:0000256" key="1">
    <source>
        <dbReference type="PIRSR" id="PIRSR607822-1"/>
    </source>
</evidence>
<gene>
    <name evidence="3" type="primary">lanM</name>
    <name evidence="3" type="ORF">BIFANG_03259</name>
</gene>
<evidence type="ECO:0000313" key="4">
    <source>
        <dbReference type="Proteomes" id="UP000006408"/>
    </source>
</evidence>
<dbReference type="Pfam" id="PF05147">
    <property type="entry name" value="LANC_like"/>
    <property type="match status" value="1"/>
</dbReference>
<dbReference type="eggNOG" id="COG4403">
    <property type="taxonomic scope" value="Bacteria"/>
</dbReference>
<feature type="binding site" evidence="1">
    <location>
        <position position="947"/>
    </location>
    <ligand>
        <name>Zn(2+)</name>
        <dbReference type="ChEBI" id="CHEBI:29105"/>
    </ligand>
</feature>
<evidence type="ECO:0000313" key="3">
    <source>
        <dbReference type="EMBL" id="EEP20690.1"/>
    </source>
</evidence>
<dbReference type="PATRIC" id="fig|518635.7.peg.1151"/>
<keyword evidence="1" id="KW-0479">Metal-binding</keyword>
<dbReference type="InterPro" id="IPR007822">
    <property type="entry name" value="LANC-like"/>
</dbReference>
<protein>
    <submittedName>
        <fullName evidence="3">Type 2 lantibiotic biosynthesis protein LanM</fullName>
    </submittedName>
</protein>
<dbReference type="Proteomes" id="UP000006408">
    <property type="component" value="Unassembled WGS sequence"/>
</dbReference>
<dbReference type="PRINTS" id="PR01950">
    <property type="entry name" value="LANCSUPER"/>
</dbReference>
<dbReference type="PIRSF" id="PIRSF037228">
    <property type="entry name" value="Lant_mod_RumM"/>
    <property type="match status" value="1"/>
</dbReference>
<dbReference type="CDD" id="cd04792">
    <property type="entry name" value="LanM-like"/>
    <property type="match status" value="1"/>
</dbReference>
<organism evidence="3 4">
    <name type="scientific">Bifidobacterium angulatum DSM 20098 = JCM 7096</name>
    <dbReference type="NCBI Taxonomy" id="518635"/>
    <lineage>
        <taxon>Bacteria</taxon>
        <taxon>Bacillati</taxon>
        <taxon>Actinomycetota</taxon>
        <taxon>Actinomycetes</taxon>
        <taxon>Bifidobacteriales</taxon>
        <taxon>Bifidobacteriaceae</taxon>
        <taxon>Bifidobacterium</taxon>
    </lineage>
</organism>
<dbReference type="NCBIfam" id="TIGR03897">
    <property type="entry name" value="lanti_2_LanM"/>
    <property type="match status" value="1"/>
</dbReference>
<proteinExistence type="predicted"/>
<sequence>MYADTIEERYSLIDDDDASGDDSFVDSVISQWMSRNCALRPDDFASMLELRGYDKKKYAKCIDGKSFLKGNKGNLSSWYSDFEKIFAFFSNSKFVEDINVGYVNIFMPFILYAEKTLRTTIPDSQMNSYDNVQNSIRGTLANRLLNIGLKTLVLEMRRENADGNLQGTDGHERMLSFIHMASTYAYQRLLYSRYPVLARMLTQATTDYIAFIREMFTRLEESDSELKMFLKSTVPLVLSDIRLDGGDAHNHGRTVAILEFNNGSKVVYKPRDLSIHVLFADLAHECERSDDFLPLHVSRVLPEDGYAFEEFVRQSQCLTCDQVSRYYLRIGELLALVWFLHGNDMHYENIISDGEYPQIIDYETVCSNYVEMDSQNSLRETADVKVARRLRDSLAGTSFLPTRMVLNAEGESIDFSALNVKDQEVPTLFPVPVMLDTDGACFQKQHVVFSKKDNVLHYNDDVVNPSDYAHEILDGFTRGVHALGRISDDALCRILQRGKATVRVLVRATSVYARFLNYMHHPKVLDDMTKVEAILENLYVFPYKNKHIFLSEYQQMIHGDIPMFATSLDSKILRDGEGRECGPSFAYSAIERIMRTKRHLHEEASLQESLIRNAFHMPVRQRQAISSSINEWPLMIGHYLVDQAILSDDGSTVSWICTKQSGESENDANAVGVPSPDLYDGCGGTAIFLASLSQAFGDRRCADYALKTMRSIQLRTSPSASESAFTGGLSQIYPALMLRSLGIKSDILTNSALQIMDRLERYVKDESVRLSKVGKANRFTYRMDYLAGASSVIILYLRIWELLRDDDILIQLSQLGRIVAKTACRLQREENANSDDSFPAGAGHGLEGISVALWRLYAAVGDTEFADDAQKIWEKAMAKHKAQPVRSSRERGKWCRGTVGLLWAQNEIDRCTACGRRFFDDAGKPFPEFSSVKQLIDSCDWVDDSLCHGRSGAIDVLVSLARNTNDERYSALARHLMDDMVAAASCNKHFDFGKVCAFPNMSVFLGPLGVAYAMLRVQNPDVPSLLSLEI</sequence>
<dbReference type="Gene3D" id="1.50.10.10">
    <property type="match status" value="1"/>
</dbReference>
<dbReference type="STRING" id="1683.Bang102_007910"/>
<reference evidence="3" key="1">
    <citation type="submission" date="2009-04" db="EMBL/GenBank/DDBJ databases">
        <authorList>
            <person name="Weinstock G."/>
            <person name="Sodergren E."/>
            <person name="Clifton S."/>
            <person name="Fulton L."/>
            <person name="Fulton B."/>
            <person name="Courtney L."/>
            <person name="Fronick C."/>
            <person name="Harrison M."/>
            <person name="Strong C."/>
            <person name="Farmer C."/>
            <person name="Delahaunty K."/>
            <person name="Markovic C."/>
            <person name="Hall O."/>
            <person name="Minx P."/>
            <person name="Tomlinson C."/>
            <person name="Mitreva M."/>
            <person name="Nelson J."/>
            <person name="Hou S."/>
            <person name="Wollam A."/>
            <person name="Pepin K.H."/>
            <person name="Johnson M."/>
            <person name="Bhonagiri V."/>
            <person name="Nash W.E."/>
            <person name="Warren W."/>
            <person name="Chinwalla A."/>
            <person name="Mardis E.R."/>
            <person name="Wilson R.K."/>
        </authorList>
    </citation>
    <scope>NUCLEOTIDE SEQUENCE [LARGE SCALE GENOMIC DNA]</scope>
    <source>
        <strain evidence="3">DSM 20098</strain>
    </source>
</reference>